<dbReference type="Gene3D" id="3.40.50.300">
    <property type="entry name" value="P-loop containing nucleotide triphosphate hydrolases"/>
    <property type="match status" value="1"/>
</dbReference>
<dbReference type="PANTHER" id="PTHR42788">
    <property type="entry name" value="TAURINE IMPORT ATP-BINDING PROTEIN-RELATED"/>
    <property type="match status" value="1"/>
</dbReference>
<dbReference type="RefSeq" id="WP_025420753.1">
    <property type="nucleotide sequence ID" value="NZ_CP006569.1"/>
</dbReference>
<keyword evidence="2" id="KW-0813">Transport</keyword>
<dbReference type="GO" id="GO:0016887">
    <property type="term" value="F:ATP hydrolysis activity"/>
    <property type="evidence" value="ECO:0007669"/>
    <property type="project" value="InterPro"/>
</dbReference>
<dbReference type="GO" id="GO:0005524">
    <property type="term" value="F:ATP binding"/>
    <property type="evidence" value="ECO:0007669"/>
    <property type="project" value="UniProtKB-KW"/>
</dbReference>
<dbReference type="CDD" id="cd03293">
    <property type="entry name" value="ABC_NrtD_SsuB_transporters"/>
    <property type="match status" value="1"/>
</dbReference>
<proteinExistence type="inferred from homology"/>
<evidence type="ECO:0000259" key="5">
    <source>
        <dbReference type="PROSITE" id="PS50893"/>
    </source>
</evidence>
<sequence>MSGHVAIDDISIRYPARRQAPLALDVTRLELAPGTFSAIIGPSGCGKSTLLNAIAGFIAPASGQIRIDGRVLNGPDAQVGVIFQQYALFPWLTALGNVKFALKRFNLSRAERHRRALAALEEVGLASLCHHYPGQLSGGQKQRVGIARTLAFEPRVLLMDEPFGALDAQTRGVMQDLLLRVWQKHRATVLFITHDVDEALLLADRIDVMSAAPGKIIRSYSLNQPRPRALNRENATLLDIREEILSLLRPLAQPS</sequence>
<evidence type="ECO:0000256" key="3">
    <source>
        <dbReference type="ARBA" id="ARBA00022741"/>
    </source>
</evidence>
<dbReference type="PANTHER" id="PTHR42788:SF13">
    <property type="entry name" value="ALIPHATIC SULFONATES IMPORT ATP-BINDING PROTEIN SSUB"/>
    <property type="match status" value="1"/>
</dbReference>
<protein>
    <submittedName>
        <fullName evidence="6">Taurine import ATP-binding protein</fullName>
    </submittedName>
</protein>
<gene>
    <name evidence="6" type="primary">tauB</name>
    <name evidence="6" type="ORF">Sant_0527</name>
</gene>
<dbReference type="Proteomes" id="UP000019028">
    <property type="component" value="Chromosome"/>
</dbReference>
<dbReference type="SUPFAM" id="SSF52540">
    <property type="entry name" value="P-loop containing nucleoside triphosphate hydrolases"/>
    <property type="match status" value="1"/>
</dbReference>
<dbReference type="InterPro" id="IPR003439">
    <property type="entry name" value="ABC_transporter-like_ATP-bd"/>
</dbReference>
<dbReference type="InterPro" id="IPR027417">
    <property type="entry name" value="P-loop_NTPase"/>
</dbReference>
<evidence type="ECO:0000256" key="2">
    <source>
        <dbReference type="ARBA" id="ARBA00022448"/>
    </source>
</evidence>
<dbReference type="InterPro" id="IPR017871">
    <property type="entry name" value="ABC_transporter-like_CS"/>
</dbReference>
<organism evidence="6 7">
    <name type="scientific">Sodalis praecaptivus</name>
    <dbReference type="NCBI Taxonomy" id="1239307"/>
    <lineage>
        <taxon>Bacteria</taxon>
        <taxon>Pseudomonadati</taxon>
        <taxon>Pseudomonadota</taxon>
        <taxon>Gammaproteobacteria</taxon>
        <taxon>Enterobacterales</taxon>
        <taxon>Bruguierivoracaceae</taxon>
        <taxon>Sodalis</taxon>
    </lineage>
</organism>
<evidence type="ECO:0000313" key="6">
    <source>
        <dbReference type="EMBL" id="AHF75623.1"/>
    </source>
</evidence>
<dbReference type="HOGENOM" id="CLU_000604_1_22_6"/>
<dbReference type="AlphaFoldDB" id="W0HU06"/>
<dbReference type="InterPro" id="IPR050166">
    <property type="entry name" value="ABC_transporter_ATP-bind"/>
</dbReference>
<keyword evidence="4 6" id="KW-0067">ATP-binding</keyword>
<dbReference type="PATRIC" id="fig|1239307.3.peg.564"/>
<evidence type="ECO:0000313" key="7">
    <source>
        <dbReference type="Proteomes" id="UP000019028"/>
    </source>
</evidence>
<evidence type="ECO:0000256" key="4">
    <source>
        <dbReference type="ARBA" id="ARBA00022840"/>
    </source>
</evidence>
<dbReference type="Pfam" id="PF00005">
    <property type="entry name" value="ABC_tran"/>
    <property type="match status" value="1"/>
</dbReference>
<evidence type="ECO:0000256" key="1">
    <source>
        <dbReference type="ARBA" id="ARBA00005417"/>
    </source>
</evidence>
<dbReference type="KEGG" id="sod:Sant_0527"/>
<dbReference type="SMART" id="SM00382">
    <property type="entry name" value="AAA"/>
    <property type="match status" value="1"/>
</dbReference>
<dbReference type="PROSITE" id="PS50893">
    <property type="entry name" value="ABC_TRANSPORTER_2"/>
    <property type="match status" value="1"/>
</dbReference>
<dbReference type="EMBL" id="CP006569">
    <property type="protein sequence ID" value="AHF75623.1"/>
    <property type="molecule type" value="Genomic_DNA"/>
</dbReference>
<dbReference type="PROSITE" id="PS00211">
    <property type="entry name" value="ABC_TRANSPORTER_1"/>
    <property type="match status" value="1"/>
</dbReference>
<keyword evidence="3" id="KW-0547">Nucleotide-binding</keyword>
<name>W0HU06_9GAMM</name>
<reference evidence="6 7" key="1">
    <citation type="journal article" date="2014" name="Genome Biol. Evol.">
        <title>Genome degeneration and adaptation in a nascent stage of symbiosis.</title>
        <authorList>
            <person name="Oakeson K.F."/>
            <person name="Gil R."/>
            <person name="Clayton A.L."/>
            <person name="Dunn D.M."/>
            <person name="von Niederhausern A.C."/>
            <person name="Hamil C."/>
            <person name="Aoyagi A."/>
            <person name="Duval B."/>
            <person name="Baca A."/>
            <person name="Silva F.J."/>
            <person name="Vallier A."/>
            <person name="Jackson D.G."/>
            <person name="Latorre A."/>
            <person name="Weiss R.B."/>
            <person name="Heddi A."/>
            <person name="Moya A."/>
            <person name="Dale C."/>
        </authorList>
    </citation>
    <scope>NUCLEOTIDE SEQUENCE [LARGE SCALE GENOMIC DNA]</scope>
    <source>
        <strain evidence="6 7">HS1</strain>
    </source>
</reference>
<dbReference type="OrthoDB" id="9802264at2"/>
<keyword evidence="7" id="KW-1185">Reference proteome</keyword>
<feature type="domain" description="ABC transporter" evidence="5">
    <location>
        <begin position="5"/>
        <end position="238"/>
    </location>
</feature>
<comment type="similarity">
    <text evidence="1">Belongs to the ABC transporter superfamily.</text>
</comment>
<dbReference type="InterPro" id="IPR003593">
    <property type="entry name" value="AAA+_ATPase"/>
</dbReference>
<accession>W0HU06</accession>